<dbReference type="GO" id="GO:0051213">
    <property type="term" value="F:dioxygenase activity"/>
    <property type="evidence" value="ECO:0007669"/>
    <property type="project" value="UniProtKB-KW"/>
</dbReference>
<name>A0A9P1DLW5_9DINO</name>
<evidence type="ECO:0000313" key="2">
    <source>
        <dbReference type="EMBL" id="CAL4798355.1"/>
    </source>
</evidence>
<dbReference type="SUPFAM" id="SSF51197">
    <property type="entry name" value="Clavaminate synthase-like"/>
    <property type="match status" value="1"/>
</dbReference>
<dbReference type="EMBL" id="CAMXCT010005001">
    <property type="protein sequence ID" value="CAI4011043.1"/>
    <property type="molecule type" value="Genomic_DNA"/>
</dbReference>
<protein>
    <submittedName>
        <fullName evidence="2">Alpha-ketoglutarate-dependent dioxygenase alkB-like 3</fullName>
    </submittedName>
</protein>
<accession>A0A9P1DLW5</accession>
<dbReference type="OrthoDB" id="288590at2759"/>
<dbReference type="AlphaFoldDB" id="A0A9P1DLW5"/>
<proteinExistence type="predicted"/>
<reference evidence="2 3" key="2">
    <citation type="submission" date="2024-05" db="EMBL/GenBank/DDBJ databases">
        <authorList>
            <person name="Chen Y."/>
            <person name="Shah S."/>
            <person name="Dougan E. K."/>
            <person name="Thang M."/>
            <person name="Chan C."/>
        </authorList>
    </citation>
    <scope>NUCLEOTIDE SEQUENCE [LARGE SCALE GENOMIC DNA]</scope>
</reference>
<evidence type="ECO:0000313" key="1">
    <source>
        <dbReference type="EMBL" id="CAI4011043.1"/>
    </source>
</evidence>
<reference evidence="1" key="1">
    <citation type="submission" date="2022-10" db="EMBL/GenBank/DDBJ databases">
        <authorList>
            <person name="Chen Y."/>
            <person name="Dougan E. K."/>
            <person name="Chan C."/>
            <person name="Rhodes N."/>
            <person name="Thang M."/>
        </authorList>
    </citation>
    <scope>NUCLEOTIDE SEQUENCE</scope>
</reference>
<comment type="caution">
    <text evidence="1">The sequence shown here is derived from an EMBL/GenBank/DDBJ whole genome shotgun (WGS) entry which is preliminary data.</text>
</comment>
<organism evidence="1">
    <name type="scientific">Cladocopium goreaui</name>
    <dbReference type="NCBI Taxonomy" id="2562237"/>
    <lineage>
        <taxon>Eukaryota</taxon>
        <taxon>Sar</taxon>
        <taxon>Alveolata</taxon>
        <taxon>Dinophyceae</taxon>
        <taxon>Suessiales</taxon>
        <taxon>Symbiodiniaceae</taxon>
        <taxon>Cladocopium</taxon>
    </lineage>
</organism>
<dbReference type="EMBL" id="CAMXCT030005001">
    <property type="protein sequence ID" value="CAL4798355.1"/>
    <property type="molecule type" value="Genomic_DNA"/>
</dbReference>
<keyword evidence="3" id="KW-1185">Reference proteome</keyword>
<dbReference type="Gene3D" id="2.60.120.330">
    <property type="entry name" value="B-lactam Antibiotic, Isopenicillin N Synthase, Chain"/>
    <property type="match status" value="1"/>
</dbReference>
<evidence type="ECO:0000313" key="3">
    <source>
        <dbReference type="Proteomes" id="UP001152797"/>
    </source>
</evidence>
<sequence length="441" mass="50373">MARASARRGRGWRWLVCGAPMAVIHRPVIQPLMPRCFSVHAKVFGDDQLVPTLELAGYRRLGAKRKVKLQEELDQLLRRFNCAALTSPGRLDARINSVLFAAKEAFQQRRDWRGFGCGWVFPRSAEMYSHPHYLAFIREDGSTDPPDLPFGLQRLLNGMRQQLLPFLEDVLEFGLGYEAGQLENTLQMTTAIVHYYPEMTQQETLLTPAAFHCDDSFLTLNVESTPGIHGLGAVSESDESRPRIRRFSYGEVNSSIINLFVGGYLQTLSQGRWRSLLHSGSNPSNEDRLSITIFLGMPQLHGAIGEHVHTRGEQERRVYDWLSTSSRHDDWLATANFEEIQDMYSQGDSFDPAVREWLGMARADICPTCQVPIAILHCYQLLSLYRCASHLRDFTPVGFPFHPISTSRLLERPREHISKSRQRHLRAMRNARQRALELSRQ</sequence>
<keyword evidence="2" id="KW-0223">Dioxygenase</keyword>
<dbReference type="Proteomes" id="UP001152797">
    <property type="component" value="Unassembled WGS sequence"/>
</dbReference>
<dbReference type="EMBL" id="CAMXCT020005001">
    <property type="protein sequence ID" value="CAL1164418.1"/>
    <property type="molecule type" value="Genomic_DNA"/>
</dbReference>
<keyword evidence="2" id="KW-0560">Oxidoreductase</keyword>
<gene>
    <name evidence="1" type="ORF">C1SCF055_LOCUS36246</name>
</gene>
<dbReference type="InterPro" id="IPR027443">
    <property type="entry name" value="IPNS-like_sf"/>
</dbReference>